<gene>
    <name evidence="4" type="ORF">AB1Y20_015595</name>
</gene>
<dbReference type="InterPro" id="IPR002110">
    <property type="entry name" value="Ankyrin_rpt"/>
</dbReference>
<dbReference type="Gene3D" id="1.25.40.20">
    <property type="entry name" value="Ankyrin repeat-containing domain"/>
    <property type="match status" value="1"/>
</dbReference>
<evidence type="ECO:0000313" key="5">
    <source>
        <dbReference type="Proteomes" id="UP001515480"/>
    </source>
</evidence>
<keyword evidence="5" id="KW-1185">Reference proteome</keyword>
<evidence type="ECO:0000313" key="4">
    <source>
        <dbReference type="EMBL" id="KAL1526904.1"/>
    </source>
</evidence>
<evidence type="ECO:0000259" key="3">
    <source>
        <dbReference type="PROSITE" id="PS51471"/>
    </source>
</evidence>
<dbReference type="Gene3D" id="2.60.120.620">
    <property type="entry name" value="q2cbj1_9rhob like domain"/>
    <property type="match status" value="1"/>
</dbReference>
<feature type="region of interest" description="Disordered" evidence="2">
    <location>
        <begin position="515"/>
        <end position="558"/>
    </location>
</feature>
<evidence type="ECO:0000256" key="2">
    <source>
        <dbReference type="SAM" id="MobiDB-lite"/>
    </source>
</evidence>
<dbReference type="SUPFAM" id="SSF51197">
    <property type="entry name" value="Clavaminate synthase-like"/>
    <property type="match status" value="1"/>
</dbReference>
<comment type="caution">
    <text evidence="4">The sequence shown here is derived from an EMBL/GenBank/DDBJ whole genome shotgun (WGS) entry which is preliminary data.</text>
</comment>
<organism evidence="4 5">
    <name type="scientific">Prymnesium parvum</name>
    <name type="common">Toxic golden alga</name>
    <dbReference type="NCBI Taxonomy" id="97485"/>
    <lineage>
        <taxon>Eukaryota</taxon>
        <taxon>Haptista</taxon>
        <taxon>Haptophyta</taxon>
        <taxon>Prymnesiophyceae</taxon>
        <taxon>Prymnesiales</taxon>
        <taxon>Prymnesiaceae</taxon>
        <taxon>Prymnesium</taxon>
    </lineage>
</organism>
<feature type="compositionally biased region" description="Low complexity" evidence="2">
    <location>
        <begin position="539"/>
        <end position="558"/>
    </location>
</feature>
<evidence type="ECO:0000256" key="1">
    <source>
        <dbReference type="PROSITE-ProRule" id="PRU00023"/>
    </source>
</evidence>
<dbReference type="PROSITE" id="PS50297">
    <property type="entry name" value="ANK_REP_REGION"/>
    <property type="match status" value="1"/>
</dbReference>
<reference evidence="4 5" key="1">
    <citation type="journal article" date="2024" name="Science">
        <title>Giant polyketide synthase enzymes in the biosynthesis of giant marine polyether toxins.</title>
        <authorList>
            <person name="Fallon T.R."/>
            <person name="Shende V.V."/>
            <person name="Wierzbicki I.H."/>
            <person name="Pendleton A.L."/>
            <person name="Watervoot N.F."/>
            <person name="Auber R.P."/>
            <person name="Gonzalez D.J."/>
            <person name="Wisecaver J.H."/>
            <person name="Moore B.S."/>
        </authorList>
    </citation>
    <scope>NUCLEOTIDE SEQUENCE [LARGE SCALE GENOMIC DNA]</scope>
    <source>
        <strain evidence="4 5">12B1</strain>
    </source>
</reference>
<dbReference type="EMBL" id="JBGBPQ010000003">
    <property type="protein sequence ID" value="KAL1526904.1"/>
    <property type="molecule type" value="Genomic_DNA"/>
</dbReference>
<dbReference type="InterPro" id="IPR005123">
    <property type="entry name" value="Oxoglu/Fe-dep_dioxygenase_dom"/>
</dbReference>
<dbReference type="AlphaFoldDB" id="A0AB34JX83"/>
<dbReference type="PROSITE" id="PS51471">
    <property type="entry name" value="FE2OG_OXY"/>
    <property type="match status" value="1"/>
</dbReference>
<dbReference type="SUPFAM" id="SSF48403">
    <property type="entry name" value="Ankyrin repeat"/>
    <property type="match status" value="1"/>
</dbReference>
<dbReference type="Proteomes" id="UP001515480">
    <property type="component" value="Unassembled WGS sequence"/>
</dbReference>
<sequence length="598" mass="63088">MPTVMTPSAAVAAHRCKHCGGILLHADLRHRPVSFMDAALAHHLRRACCTPLLPAPPPTTASPTSTSPAAAPAADGAARWLDFEPPLAALLRAQQVEAALALLARGEGTHGLSLDAPLCGGATLLHLAARTDSVPLVDATYSAAAATRGSQDCVHRNTPGGRTPLHEAAAHGARQAAAALIARGGEALALALDWEGCTPAELARRHGDRALGGVLAEAAARAAGGASGGGGEAGEGEGEGEGALSEEELKVESQWRRAELKSRRRLALKIEGRESLRAAHILRQIWTVAECKWVLEQTLDAAAMEGWQACLSCPASLLHVSLRPPFASTASLPQAKRHENHSTFDIALWRAPAAFEFARTSLVSTIIPAMSRVFDIPLEKLVLREAFVIRYSPQTQASLGVHRDGTLLSCNILLNQPSDFEGGGTCFSWPIEVHASDGQTWRERGEWCTTADYEGSSGASGGGSGDKTHWAVHGRQGDCVIHCGQIPHGAGTVTKGVRFVLVAFVDELVMAEETPHERRSALRSRASSAVSTPADDAPPEWLLAPSAAEPPEEAASIPGASARRCISFGALDLPTVVAPERKLRYRDVSIKRLPQAPS</sequence>
<keyword evidence="1" id="KW-0040">ANK repeat</keyword>
<protein>
    <recommendedName>
        <fullName evidence="3">Fe2OG dioxygenase domain-containing protein</fullName>
    </recommendedName>
</protein>
<feature type="compositionally biased region" description="Acidic residues" evidence="2">
    <location>
        <begin position="234"/>
        <end position="246"/>
    </location>
</feature>
<name>A0AB34JX83_PRYPA</name>
<dbReference type="InterPro" id="IPR036770">
    <property type="entry name" value="Ankyrin_rpt-contain_sf"/>
</dbReference>
<dbReference type="PROSITE" id="PS50088">
    <property type="entry name" value="ANK_REPEAT"/>
    <property type="match status" value="1"/>
</dbReference>
<accession>A0AB34JX83</accession>
<feature type="region of interest" description="Disordered" evidence="2">
    <location>
        <begin position="224"/>
        <end position="248"/>
    </location>
</feature>
<feature type="domain" description="Fe2OG dioxygenase" evidence="3">
    <location>
        <begin position="382"/>
        <end position="507"/>
    </location>
</feature>
<feature type="repeat" description="ANK" evidence="1">
    <location>
        <begin position="160"/>
        <end position="186"/>
    </location>
</feature>
<proteinExistence type="predicted"/>